<keyword evidence="3" id="KW-1003">Cell membrane</keyword>
<dbReference type="InterPro" id="IPR001996">
    <property type="entry name" value="PTS_IIB_1"/>
</dbReference>
<keyword evidence="8" id="KW-0418">Kinase</keyword>
<dbReference type="PROSITE" id="PS51098">
    <property type="entry name" value="PTS_EIIB_TYPE_1"/>
    <property type="match status" value="1"/>
</dbReference>
<dbReference type="OrthoDB" id="9797715at2"/>
<dbReference type="Proteomes" id="UP000035548">
    <property type="component" value="Chromosome"/>
</dbReference>
<keyword evidence="6" id="KW-0598">Phosphotransferase system</keyword>
<dbReference type="InterPro" id="IPR003352">
    <property type="entry name" value="PTS_EIIC"/>
</dbReference>
<gene>
    <name evidence="15" type="primary">nagE</name>
    <name evidence="15" type="ORF">CUTER_02170</name>
</gene>
<evidence type="ECO:0000256" key="1">
    <source>
        <dbReference type="ARBA" id="ARBA00004651"/>
    </source>
</evidence>
<dbReference type="InterPro" id="IPR018113">
    <property type="entry name" value="PTrfase_EIIB_Cys"/>
</dbReference>
<keyword evidence="16" id="KW-1185">Reference proteome</keyword>
<dbReference type="STRING" id="1072256.CUTER_02170"/>
<dbReference type="PANTHER" id="PTHR30009">
    <property type="entry name" value="CYTOCHROME C-TYPE SYNTHESIS PROTEIN AND PTS TRANSMEMBRANE COMPONENT"/>
    <property type="match status" value="1"/>
</dbReference>
<feature type="transmembrane region" description="Helical" evidence="12">
    <location>
        <begin position="127"/>
        <end position="149"/>
    </location>
</feature>
<dbReference type="GO" id="GO:0090563">
    <property type="term" value="F:protein-phosphocysteine-sugar phosphotransferase activity"/>
    <property type="evidence" value="ECO:0007669"/>
    <property type="project" value="TreeGrafter"/>
</dbReference>
<evidence type="ECO:0000256" key="8">
    <source>
        <dbReference type="ARBA" id="ARBA00022777"/>
    </source>
</evidence>
<dbReference type="InterPro" id="IPR013013">
    <property type="entry name" value="PTS_EIIC_1"/>
</dbReference>
<evidence type="ECO:0000256" key="7">
    <source>
        <dbReference type="ARBA" id="ARBA00022692"/>
    </source>
</evidence>
<keyword evidence="2" id="KW-0813">Transport</keyword>
<dbReference type="Pfam" id="PF02378">
    <property type="entry name" value="PTS_EIIC"/>
    <property type="match status" value="1"/>
</dbReference>
<dbReference type="AlphaFoldDB" id="A0A0G3HAS6"/>
<dbReference type="RefSeq" id="WP_047259034.1">
    <property type="nucleotide sequence ID" value="NZ_CP011546.1"/>
</dbReference>
<evidence type="ECO:0000256" key="4">
    <source>
        <dbReference type="ARBA" id="ARBA00022597"/>
    </source>
</evidence>
<dbReference type="PROSITE" id="PS51103">
    <property type="entry name" value="PTS_EIIC_TYPE_1"/>
    <property type="match status" value="1"/>
</dbReference>
<dbReference type="EMBL" id="CP011546">
    <property type="protein sequence ID" value="AKK10449.1"/>
    <property type="molecule type" value="Genomic_DNA"/>
</dbReference>
<feature type="transmembrane region" description="Helical" evidence="12">
    <location>
        <begin position="344"/>
        <end position="364"/>
    </location>
</feature>
<evidence type="ECO:0000256" key="5">
    <source>
        <dbReference type="ARBA" id="ARBA00022679"/>
    </source>
</evidence>
<proteinExistence type="predicted"/>
<evidence type="ECO:0000256" key="3">
    <source>
        <dbReference type="ARBA" id="ARBA00022475"/>
    </source>
</evidence>
<sequence>MNSVMGALQRLGKALMGAVAVMPVAAILMGVGYYIQSVGGDGNIASLVLLKSGEVILGNLGLIFAVAIAFGLAKDSNGAAALSGLIGFSTVTLLLSPEQVAVYKGMDPATISELEGDAALQWASQGWAAVGPGNVLFGILTGVLAAWAYNRFHTTKLPDFLAFFSGRRLVPILTSVFSIVLSAILYVLWPLIYRVLFGFGTWLQGLDAVGAGLYGFFNRLLIPTGLHHALNSIFWFDVIGINDIGKFYGGQETIAQAAAATDAATCPGLWNGQTCEVIGIIGQYQAGFFPIMMFGLPGAALAMYLRANTTRRKVTGSLMLAAALASFFTGVTEPLEFSFMFAAPLLYVVHALLTGLSLAIAAAFDWTSGFGFSAGFVDMVLSASNPLAHKWWALLIMGVAFFALYFVVFYFLIGWLNLKTPGREDEEPGDTAADDDTAAPASGEDRYAVMADKIIDGLGGPANISAIEHCTTRLRVQTVSNEPVSDAALRAAGAPGVIRPSATNVQVVVGPQVQFVYDAVADKLAHHDVAVLGETEE</sequence>
<evidence type="ECO:0000256" key="12">
    <source>
        <dbReference type="SAM" id="Phobius"/>
    </source>
</evidence>
<feature type="transmembrane region" description="Helical" evidence="12">
    <location>
        <begin position="79"/>
        <end position="96"/>
    </location>
</feature>
<dbReference type="KEGG" id="cut:CUTER_02170"/>
<dbReference type="InterPro" id="IPR036878">
    <property type="entry name" value="Glu_permease_IIB"/>
</dbReference>
<dbReference type="GO" id="GO:0015764">
    <property type="term" value="P:N-acetylglucosamine transport"/>
    <property type="evidence" value="ECO:0007669"/>
    <property type="project" value="TreeGrafter"/>
</dbReference>
<dbReference type="GO" id="GO:0015572">
    <property type="term" value="F:N-acetylglucosamine transmembrane transporter activity"/>
    <property type="evidence" value="ECO:0007669"/>
    <property type="project" value="InterPro"/>
</dbReference>
<evidence type="ECO:0000313" key="16">
    <source>
        <dbReference type="Proteomes" id="UP000035548"/>
    </source>
</evidence>
<dbReference type="InterPro" id="IPR050429">
    <property type="entry name" value="PTS_Glucose_EIICBA"/>
</dbReference>
<dbReference type="Pfam" id="PF00367">
    <property type="entry name" value="PTS_EIIB"/>
    <property type="match status" value="1"/>
</dbReference>
<keyword evidence="5 15" id="KW-0808">Transferase</keyword>
<protein>
    <submittedName>
        <fullName evidence="15">PTS system, N-acetylglucosamine-specific IIBC component</fullName>
        <ecNumber evidence="15">2.7.1.69</ecNumber>
    </submittedName>
</protein>
<feature type="transmembrane region" description="Helical" evidence="12">
    <location>
        <begin position="391"/>
        <end position="413"/>
    </location>
</feature>
<keyword evidence="7 12" id="KW-0812">Transmembrane</keyword>
<evidence type="ECO:0000256" key="6">
    <source>
        <dbReference type="ARBA" id="ARBA00022683"/>
    </source>
</evidence>
<evidence type="ECO:0000256" key="2">
    <source>
        <dbReference type="ARBA" id="ARBA00022448"/>
    </source>
</evidence>
<name>A0A0G3HAS6_9CORY</name>
<keyword evidence="4" id="KW-0762">Sugar transport</keyword>
<organism evidence="15 16">
    <name type="scientific">Corynebacterium uterequi</name>
    <dbReference type="NCBI Taxonomy" id="1072256"/>
    <lineage>
        <taxon>Bacteria</taxon>
        <taxon>Bacillati</taxon>
        <taxon>Actinomycetota</taxon>
        <taxon>Actinomycetes</taxon>
        <taxon>Mycobacteriales</taxon>
        <taxon>Corynebacteriaceae</taxon>
        <taxon>Corynebacterium</taxon>
    </lineage>
</organism>
<feature type="transmembrane region" description="Helical" evidence="12">
    <location>
        <begin position="12"/>
        <end position="35"/>
    </location>
</feature>
<dbReference type="GO" id="GO:0008982">
    <property type="term" value="F:protein-N(PI)-phosphohistidine-sugar phosphotransferase activity"/>
    <property type="evidence" value="ECO:0007669"/>
    <property type="project" value="InterPro"/>
</dbReference>
<dbReference type="GO" id="GO:0009401">
    <property type="term" value="P:phosphoenolpyruvate-dependent sugar phosphotransferase system"/>
    <property type="evidence" value="ECO:0007669"/>
    <property type="project" value="UniProtKB-KW"/>
</dbReference>
<accession>A0A0G3HAS6</accession>
<reference evidence="15 16" key="1">
    <citation type="journal article" date="2015" name="Genome Announc.">
        <title>Virulence Factor Genes Detected in the Complete Genome Sequence of Corynebacterium uterequi DSM 45634, Isolated from the Uterus of a Maiden Mare.</title>
        <authorList>
            <person name="Ruckert C."/>
            <person name="Kriete M."/>
            <person name="Jaenicke S."/>
            <person name="Winkler A."/>
            <person name="Tauch A."/>
        </authorList>
    </citation>
    <scope>NUCLEOTIDE SEQUENCE [LARGE SCALE GENOMIC DNA]</scope>
    <source>
        <strain evidence="15 16">DSM 45634</strain>
    </source>
</reference>
<dbReference type="InterPro" id="IPR010974">
    <property type="entry name" value="PTS_IIBC_nag"/>
</dbReference>
<evidence type="ECO:0000259" key="13">
    <source>
        <dbReference type="PROSITE" id="PS51098"/>
    </source>
</evidence>
<dbReference type="PANTHER" id="PTHR30009:SF4">
    <property type="entry name" value="PTS SYSTEM N-ACETYLGLUCOSAMINE-SPECIFIC EIICBA COMPONENT"/>
    <property type="match status" value="1"/>
</dbReference>
<dbReference type="PATRIC" id="fig|1072256.5.peg.429"/>
<dbReference type="GO" id="GO:0016301">
    <property type="term" value="F:kinase activity"/>
    <property type="evidence" value="ECO:0007669"/>
    <property type="project" value="UniProtKB-KW"/>
</dbReference>
<comment type="subcellular location">
    <subcellularLocation>
        <location evidence="1">Cell membrane</location>
        <topology evidence="1">Multi-pass membrane protein</topology>
    </subcellularLocation>
</comment>
<evidence type="ECO:0000259" key="14">
    <source>
        <dbReference type="PROSITE" id="PS51103"/>
    </source>
</evidence>
<feature type="active site" description="Phosphocysteine intermediate; for EIIB activity" evidence="11">
    <location>
        <position position="470"/>
    </location>
</feature>
<feature type="transmembrane region" description="Helical" evidence="12">
    <location>
        <begin position="288"/>
        <end position="307"/>
    </location>
</feature>
<dbReference type="GO" id="GO:0019866">
    <property type="term" value="C:organelle inner membrane"/>
    <property type="evidence" value="ECO:0007669"/>
    <property type="project" value="InterPro"/>
</dbReference>
<keyword evidence="9 12" id="KW-1133">Transmembrane helix</keyword>
<evidence type="ECO:0000256" key="11">
    <source>
        <dbReference type="PROSITE-ProRule" id="PRU00421"/>
    </source>
</evidence>
<evidence type="ECO:0000256" key="10">
    <source>
        <dbReference type="ARBA" id="ARBA00023136"/>
    </source>
</evidence>
<reference evidence="16" key="2">
    <citation type="submission" date="2015-05" db="EMBL/GenBank/DDBJ databases">
        <title>Complete genome sequence of Corynebacterium uterequi DSM 45634, isolated from the uterus of a maiden mare.</title>
        <authorList>
            <person name="Ruckert C."/>
            <person name="Albersmeier A."/>
            <person name="Winkler A."/>
            <person name="Tauch A."/>
        </authorList>
    </citation>
    <scope>NUCLEOTIDE SEQUENCE [LARGE SCALE GENOMIC DNA]</scope>
    <source>
        <strain evidence="16">DSM 45634</strain>
    </source>
</reference>
<keyword evidence="10 12" id="KW-0472">Membrane</keyword>
<dbReference type="SUPFAM" id="SSF55604">
    <property type="entry name" value="Glucose permease domain IIB"/>
    <property type="match status" value="1"/>
</dbReference>
<feature type="domain" description="PTS EIIB type-1" evidence="13">
    <location>
        <begin position="448"/>
        <end position="530"/>
    </location>
</feature>
<evidence type="ECO:0000313" key="15">
    <source>
        <dbReference type="EMBL" id="AKK10449.1"/>
    </source>
</evidence>
<evidence type="ECO:0000256" key="9">
    <source>
        <dbReference type="ARBA" id="ARBA00022989"/>
    </source>
</evidence>
<dbReference type="NCBIfam" id="TIGR01998">
    <property type="entry name" value="PTS-II-BC-nag"/>
    <property type="match status" value="1"/>
</dbReference>
<feature type="domain" description="PTS EIIC type-1" evidence="14">
    <location>
        <begin position="2"/>
        <end position="425"/>
    </location>
</feature>
<feature type="transmembrane region" description="Helical" evidence="12">
    <location>
        <begin position="55"/>
        <end position="72"/>
    </location>
</feature>
<dbReference type="GO" id="GO:0005886">
    <property type="term" value="C:plasma membrane"/>
    <property type="evidence" value="ECO:0007669"/>
    <property type="project" value="UniProtKB-SubCell"/>
</dbReference>
<dbReference type="EC" id="2.7.1.69" evidence="15"/>
<feature type="transmembrane region" description="Helical" evidence="12">
    <location>
        <begin position="313"/>
        <end position="332"/>
    </location>
</feature>
<dbReference type="Gene3D" id="3.30.1360.60">
    <property type="entry name" value="Glucose permease domain IIB"/>
    <property type="match status" value="1"/>
</dbReference>
<feature type="transmembrane region" description="Helical" evidence="12">
    <location>
        <begin position="169"/>
        <end position="189"/>
    </location>
</feature>